<evidence type="ECO:0000313" key="6">
    <source>
        <dbReference type="Proteomes" id="UP000838672"/>
    </source>
</evidence>
<dbReference type="InterPro" id="IPR000835">
    <property type="entry name" value="HTH_MarR-typ"/>
</dbReference>
<evidence type="ECO:0000259" key="4">
    <source>
        <dbReference type="PROSITE" id="PS50995"/>
    </source>
</evidence>
<keyword evidence="1" id="KW-0805">Transcription regulation</keyword>
<dbReference type="PRINTS" id="PR00598">
    <property type="entry name" value="HTHMARR"/>
</dbReference>
<dbReference type="InterPro" id="IPR036388">
    <property type="entry name" value="WH-like_DNA-bd_sf"/>
</dbReference>
<dbReference type="PROSITE" id="PS01117">
    <property type="entry name" value="HTH_MARR_1"/>
    <property type="match status" value="1"/>
</dbReference>
<sequence length="150" mass="16823">MASTQPLESLFHLVHGIKRLQVQQLEKLNLPLTPMHLRVLKIIAKVPQCSALTIAQKLNRDKAQITRLVSTLISEGYLQKAAHPTDKRSQILNLTAQGESISQAIQHIEQQMQQQMLQGLNENELALFAQVTQKMVANLHPEIAPQGHCE</sequence>
<dbReference type="Pfam" id="PF01047">
    <property type="entry name" value="MarR"/>
    <property type="match status" value="1"/>
</dbReference>
<feature type="domain" description="HTH marR-type" evidence="4">
    <location>
        <begin position="7"/>
        <end position="137"/>
    </location>
</feature>
<dbReference type="PANTHER" id="PTHR42756:SF1">
    <property type="entry name" value="TRANSCRIPTIONAL REPRESSOR OF EMRAB OPERON"/>
    <property type="match status" value="1"/>
</dbReference>
<gene>
    <name evidence="5" type="ORF">VST7929_01454</name>
</gene>
<accession>A0ABN8DTI5</accession>
<evidence type="ECO:0000313" key="5">
    <source>
        <dbReference type="EMBL" id="CAH0533584.1"/>
    </source>
</evidence>
<dbReference type="EMBL" id="CAKLDI010000001">
    <property type="protein sequence ID" value="CAH0533584.1"/>
    <property type="molecule type" value="Genomic_DNA"/>
</dbReference>
<comment type="caution">
    <text evidence="5">The sequence shown here is derived from an EMBL/GenBank/DDBJ whole genome shotgun (WGS) entry which is preliminary data.</text>
</comment>
<dbReference type="Proteomes" id="UP000838672">
    <property type="component" value="Unassembled WGS sequence"/>
</dbReference>
<proteinExistence type="predicted"/>
<dbReference type="PANTHER" id="PTHR42756">
    <property type="entry name" value="TRANSCRIPTIONAL REGULATOR, MARR"/>
    <property type="match status" value="1"/>
</dbReference>
<keyword evidence="3" id="KW-0804">Transcription</keyword>
<keyword evidence="2" id="KW-0238">DNA-binding</keyword>
<dbReference type="InterPro" id="IPR036390">
    <property type="entry name" value="WH_DNA-bd_sf"/>
</dbReference>
<dbReference type="InterPro" id="IPR023187">
    <property type="entry name" value="Tscrpt_reg_MarR-type_CS"/>
</dbReference>
<dbReference type="RefSeq" id="WP_237466021.1">
    <property type="nucleotide sequence ID" value="NZ_CAKLDI010000001.1"/>
</dbReference>
<evidence type="ECO:0000256" key="1">
    <source>
        <dbReference type="ARBA" id="ARBA00023015"/>
    </source>
</evidence>
<reference evidence="5" key="1">
    <citation type="submission" date="2021-11" db="EMBL/GenBank/DDBJ databases">
        <authorList>
            <person name="Rodrigo-Torres L."/>
            <person name="Arahal R. D."/>
            <person name="Lucena T."/>
        </authorList>
    </citation>
    <scope>NUCLEOTIDE SEQUENCE</scope>
    <source>
        <strain evidence="5">CECT 7929</strain>
    </source>
</reference>
<organism evidence="5 6">
    <name type="scientific">Vibrio stylophorae</name>
    <dbReference type="NCBI Taxonomy" id="659351"/>
    <lineage>
        <taxon>Bacteria</taxon>
        <taxon>Pseudomonadati</taxon>
        <taxon>Pseudomonadota</taxon>
        <taxon>Gammaproteobacteria</taxon>
        <taxon>Vibrionales</taxon>
        <taxon>Vibrionaceae</taxon>
        <taxon>Vibrio</taxon>
    </lineage>
</organism>
<dbReference type="PROSITE" id="PS50995">
    <property type="entry name" value="HTH_MARR_2"/>
    <property type="match status" value="1"/>
</dbReference>
<protein>
    <recommendedName>
        <fullName evidence="4">HTH marR-type domain-containing protein</fullName>
    </recommendedName>
</protein>
<dbReference type="SMART" id="SM00347">
    <property type="entry name" value="HTH_MARR"/>
    <property type="match status" value="1"/>
</dbReference>
<dbReference type="Gene3D" id="1.10.10.10">
    <property type="entry name" value="Winged helix-like DNA-binding domain superfamily/Winged helix DNA-binding domain"/>
    <property type="match status" value="1"/>
</dbReference>
<name>A0ABN8DTI5_9VIBR</name>
<evidence type="ECO:0000256" key="2">
    <source>
        <dbReference type="ARBA" id="ARBA00023125"/>
    </source>
</evidence>
<keyword evidence="6" id="KW-1185">Reference proteome</keyword>
<dbReference type="SUPFAM" id="SSF46785">
    <property type="entry name" value="Winged helix' DNA-binding domain"/>
    <property type="match status" value="1"/>
</dbReference>
<evidence type="ECO:0000256" key="3">
    <source>
        <dbReference type="ARBA" id="ARBA00023163"/>
    </source>
</evidence>